<dbReference type="AlphaFoldDB" id="A0A517PKG3"/>
<dbReference type="RefSeq" id="WP_145181851.1">
    <property type="nucleotide sequence ID" value="NZ_CP036266.1"/>
</dbReference>
<feature type="region of interest" description="Disordered" evidence="2">
    <location>
        <begin position="649"/>
        <end position="672"/>
    </location>
</feature>
<keyword evidence="5" id="KW-1185">Reference proteome</keyword>
<feature type="transmembrane region" description="Helical" evidence="3">
    <location>
        <begin position="304"/>
        <end position="323"/>
    </location>
</feature>
<feature type="transmembrane region" description="Helical" evidence="3">
    <location>
        <begin position="718"/>
        <end position="748"/>
    </location>
</feature>
<proteinExistence type="predicted"/>
<dbReference type="OrthoDB" id="8592519at2"/>
<sequence length="952" mass="106712">MSQEHNSSQFSQVDYTNLKQQFSDMLLVPDSPVANETAFKRDRESYFDLLEQRKKTQEQITLLKSETKNVSEAENAAKEAESQLQVKRKQLLELATTLGKTAFKGLQSGDIADDLRFNPRKELESRIEALRRQKDSVTSENPAGVLEQTALKAKQLKLAGQIKAEEFRIKTVNQELGKALLSAKAEETVRCSETEKVLEIINRLRERITKAKDKHQKSELNLTNAQKRAAEQLGVDSVSTAISLQAELKQKESELRSIEIRIEDLQDEVAEKALEYEWLRDNPALKEILGRLTQLKKESTPRKISVWPLAAVVITGHLFASFGSKPLNLSHFGVLVLYLATALGGLGLLAYYKPDLVAGERRYKSLLLLFSYSIISVICILLFQELAEYALNNWSDRQEWARGRLILFDLPRIFLVAVGTAYQDTFSIMQGTGVPESFSVYFRNHMLSIGLCEELIKLSPALIAFAAYTGSWRSRSQEFNSRLVYLAMIGGLAFGLGEAVYYHFTMYAPMQVGWGLYALRFLSLVTIHAVWAGISGWILAHVTGGWIRSAFTTAAHGWGPVGGCLLIAATVGVSDVLHTSHNLSNDPLWMLTWDVISLVIFAWLIRCSNVSQLVPDQARKLWRRGFSTAEIAAVAASMKNRVVEDIDHSPQANTVTQTTTETSEATPNVSSEPELWNPNAAGFWSLLLTPIFGAWLHAKNWANLNETERSKKSFKWVYGSIGMVALTLILPDLISNLVFGALLVAWWMRSGNEQYKYVKENHPDYQKKKWGTPLSIAGLVVFGLVLFSGALEMSRMSEQEVEKLAGQWAVKMQIFEVDDETGIELQGDLDGTTTYSADTTFDHQGNLKIVFVAPTGERATMLLRLEVEGIWSFDGTTLCEFTNSIRVSPADPTTRQLAQNDPQAFSEIKRGFEQAEERSFGSVTFLNDNEIELLDHETGDSLKMKRLQEKSE</sequence>
<keyword evidence="3" id="KW-0812">Transmembrane</keyword>
<keyword evidence="3" id="KW-1133">Transmembrane helix</keyword>
<dbReference type="EMBL" id="CP036266">
    <property type="protein sequence ID" value="QDT19868.1"/>
    <property type="molecule type" value="Genomic_DNA"/>
</dbReference>
<protein>
    <recommendedName>
        <fullName evidence="6">PrsW family intramembrane metalloprotease</fullName>
    </recommendedName>
</protein>
<feature type="transmembrane region" description="Helical" evidence="3">
    <location>
        <begin position="483"/>
        <end position="504"/>
    </location>
</feature>
<feature type="transmembrane region" description="Helical" evidence="3">
    <location>
        <begin position="363"/>
        <end position="383"/>
    </location>
</feature>
<feature type="coiled-coil region" evidence="1">
    <location>
        <begin position="63"/>
        <end position="140"/>
    </location>
</feature>
<name>A0A517PKG3_9PLAN</name>
<feature type="transmembrane region" description="Helical" evidence="3">
    <location>
        <begin position="588"/>
        <end position="605"/>
    </location>
</feature>
<evidence type="ECO:0000313" key="4">
    <source>
        <dbReference type="EMBL" id="QDT19868.1"/>
    </source>
</evidence>
<gene>
    <name evidence="4" type="ORF">HG66A1_16360</name>
</gene>
<feature type="coiled-coil region" evidence="1">
    <location>
        <begin position="194"/>
        <end position="282"/>
    </location>
</feature>
<feature type="transmembrane region" description="Helical" evidence="3">
    <location>
        <begin position="770"/>
        <end position="791"/>
    </location>
</feature>
<feature type="transmembrane region" description="Helical" evidence="3">
    <location>
        <begin position="329"/>
        <end position="351"/>
    </location>
</feature>
<feature type="transmembrane region" description="Helical" evidence="3">
    <location>
        <begin position="403"/>
        <end position="422"/>
    </location>
</feature>
<evidence type="ECO:0000256" key="3">
    <source>
        <dbReference type="SAM" id="Phobius"/>
    </source>
</evidence>
<keyword evidence="3" id="KW-0472">Membrane</keyword>
<feature type="transmembrane region" description="Helical" evidence="3">
    <location>
        <begin position="516"/>
        <end position="540"/>
    </location>
</feature>
<evidence type="ECO:0000256" key="1">
    <source>
        <dbReference type="SAM" id="Coils"/>
    </source>
</evidence>
<dbReference type="Proteomes" id="UP000320421">
    <property type="component" value="Chromosome"/>
</dbReference>
<evidence type="ECO:0000256" key="2">
    <source>
        <dbReference type="SAM" id="MobiDB-lite"/>
    </source>
</evidence>
<evidence type="ECO:0000313" key="5">
    <source>
        <dbReference type="Proteomes" id="UP000320421"/>
    </source>
</evidence>
<accession>A0A517PKG3</accession>
<reference evidence="4 5" key="1">
    <citation type="submission" date="2019-02" db="EMBL/GenBank/DDBJ databases">
        <title>Deep-cultivation of Planctomycetes and their phenomic and genomic characterization uncovers novel biology.</title>
        <authorList>
            <person name="Wiegand S."/>
            <person name="Jogler M."/>
            <person name="Boedeker C."/>
            <person name="Pinto D."/>
            <person name="Vollmers J."/>
            <person name="Rivas-Marin E."/>
            <person name="Kohn T."/>
            <person name="Peeters S.H."/>
            <person name="Heuer A."/>
            <person name="Rast P."/>
            <person name="Oberbeckmann S."/>
            <person name="Bunk B."/>
            <person name="Jeske O."/>
            <person name="Meyerdierks A."/>
            <person name="Storesund J.E."/>
            <person name="Kallscheuer N."/>
            <person name="Luecker S."/>
            <person name="Lage O.M."/>
            <person name="Pohl T."/>
            <person name="Merkel B.J."/>
            <person name="Hornburger P."/>
            <person name="Mueller R.-W."/>
            <person name="Bruemmer F."/>
            <person name="Labrenz M."/>
            <person name="Spormann A.M."/>
            <person name="Op den Camp H."/>
            <person name="Overmann J."/>
            <person name="Amann R."/>
            <person name="Jetten M.S.M."/>
            <person name="Mascher T."/>
            <person name="Medema M.H."/>
            <person name="Devos D.P."/>
            <person name="Kaster A.-K."/>
            <person name="Ovreas L."/>
            <person name="Rohde M."/>
            <person name="Galperin M.Y."/>
            <person name="Jogler C."/>
        </authorList>
    </citation>
    <scope>NUCLEOTIDE SEQUENCE [LARGE SCALE GENOMIC DNA]</scope>
    <source>
        <strain evidence="4 5">HG66A1</strain>
    </source>
</reference>
<evidence type="ECO:0008006" key="6">
    <source>
        <dbReference type="Google" id="ProtNLM"/>
    </source>
</evidence>
<organism evidence="4 5">
    <name type="scientific">Gimesia chilikensis</name>
    <dbReference type="NCBI Taxonomy" id="2605989"/>
    <lineage>
        <taxon>Bacteria</taxon>
        <taxon>Pseudomonadati</taxon>
        <taxon>Planctomycetota</taxon>
        <taxon>Planctomycetia</taxon>
        <taxon>Planctomycetales</taxon>
        <taxon>Planctomycetaceae</taxon>
        <taxon>Gimesia</taxon>
    </lineage>
</organism>
<feature type="compositionally biased region" description="Low complexity" evidence="2">
    <location>
        <begin position="649"/>
        <end position="669"/>
    </location>
</feature>
<keyword evidence="1" id="KW-0175">Coiled coil</keyword>